<dbReference type="GO" id="GO:0120518">
    <property type="term" value="F:protein N-terminal-methionine acetyltransferase activity"/>
    <property type="evidence" value="ECO:0007669"/>
    <property type="project" value="UniProtKB-EC"/>
</dbReference>
<keyword evidence="2" id="KW-0808">Transferase</keyword>
<dbReference type="GO" id="GO:0007059">
    <property type="term" value="P:chromosome segregation"/>
    <property type="evidence" value="ECO:0007669"/>
    <property type="project" value="UniProtKB-KW"/>
</dbReference>
<evidence type="ECO:0000256" key="8">
    <source>
        <dbReference type="ARBA" id="ARBA00026144"/>
    </source>
</evidence>
<evidence type="ECO:0000256" key="9">
    <source>
        <dbReference type="ARBA" id="ARBA00048017"/>
    </source>
</evidence>
<evidence type="ECO:0000256" key="7">
    <source>
        <dbReference type="ARBA" id="ARBA00026111"/>
    </source>
</evidence>
<evidence type="ECO:0000256" key="5">
    <source>
        <dbReference type="ARBA" id="ARBA00023315"/>
    </source>
</evidence>
<dbReference type="PANTHER" id="PTHR14744:SF15">
    <property type="entry name" value="N-ALPHA-ACETYLTRANSFERASE 60"/>
    <property type="match status" value="1"/>
</dbReference>
<dbReference type="EC" id="2.3.1.259" evidence="7"/>
<evidence type="ECO:0000256" key="4">
    <source>
        <dbReference type="ARBA" id="ARBA00022853"/>
    </source>
</evidence>
<feature type="domain" description="N-acetyltransferase" evidence="11">
    <location>
        <begin position="18"/>
        <end position="199"/>
    </location>
</feature>
<keyword evidence="5" id="KW-0012">Acyltransferase</keyword>
<sequence length="260" mass="29238">MQDDGQSHHGSYPACDDVLFRPLRLHDFASLKSAHQALFPIDYEDTFFHSAVSHGDGIISAAATQRFGYQEELIGFITARICLLHECNRTDRALLNLNSARLDGQSVLYILTLGVLESVRQQGIGSALLRIVLHEAQTKKCLSAFLHVIDYNLTAIAFYQRSKFQEIALLHDFYYIGTGRQRMPSQTRYNAFLYALPLMQPPAEWMPAVLLATLVSPLRAILGRISVVCRWLWQGLILQSAAKATQPRDDLELGWGPSHI</sequence>
<dbReference type="PANTHER" id="PTHR14744">
    <property type="entry name" value="N-ALPHA-ACETYLTRANSFERASE 60"/>
    <property type="match status" value="1"/>
</dbReference>
<comment type="similarity">
    <text evidence="6">Belongs to the acetyltransferase family. NAA60 subfamily.</text>
</comment>
<evidence type="ECO:0000256" key="1">
    <source>
        <dbReference type="ARBA" id="ARBA00013184"/>
    </source>
</evidence>
<dbReference type="Gene3D" id="3.40.630.30">
    <property type="match status" value="1"/>
</dbReference>
<dbReference type="InterPro" id="IPR045141">
    <property type="entry name" value="NAA60-like"/>
</dbReference>
<evidence type="ECO:0000256" key="6">
    <source>
        <dbReference type="ARBA" id="ARBA00025774"/>
    </source>
</evidence>
<evidence type="ECO:0000256" key="2">
    <source>
        <dbReference type="ARBA" id="ARBA00022679"/>
    </source>
</evidence>
<gene>
    <name evidence="12" type="ORF">CVIRNUC_002623</name>
</gene>
<keyword evidence="13" id="KW-1185">Reference proteome</keyword>
<organism evidence="12 13">
    <name type="scientific">Coccomyxa viridis</name>
    <dbReference type="NCBI Taxonomy" id="1274662"/>
    <lineage>
        <taxon>Eukaryota</taxon>
        <taxon>Viridiplantae</taxon>
        <taxon>Chlorophyta</taxon>
        <taxon>core chlorophytes</taxon>
        <taxon>Trebouxiophyceae</taxon>
        <taxon>Trebouxiophyceae incertae sedis</taxon>
        <taxon>Coccomyxaceae</taxon>
        <taxon>Coccomyxa</taxon>
    </lineage>
</organism>
<dbReference type="InterPro" id="IPR000182">
    <property type="entry name" value="GNAT_dom"/>
</dbReference>
<dbReference type="InterPro" id="IPR016181">
    <property type="entry name" value="Acyl_CoA_acyltransferase"/>
</dbReference>
<comment type="catalytic activity">
    <reaction evidence="9">
        <text>L-lysyl-[protein] + acetyl-CoA = N(6)-acetyl-L-lysyl-[protein] + CoA + H(+)</text>
        <dbReference type="Rhea" id="RHEA:45948"/>
        <dbReference type="Rhea" id="RHEA-COMP:9752"/>
        <dbReference type="Rhea" id="RHEA-COMP:10731"/>
        <dbReference type="ChEBI" id="CHEBI:15378"/>
        <dbReference type="ChEBI" id="CHEBI:29969"/>
        <dbReference type="ChEBI" id="CHEBI:57287"/>
        <dbReference type="ChEBI" id="CHEBI:57288"/>
        <dbReference type="ChEBI" id="CHEBI:61930"/>
        <dbReference type="EC" id="2.3.1.48"/>
    </reaction>
</comment>
<dbReference type="CDD" id="cd04301">
    <property type="entry name" value="NAT_SF"/>
    <property type="match status" value="1"/>
</dbReference>
<dbReference type="EMBL" id="CAUYUE010000003">
    <property type="protein sequence ID" value="CAK0758483.1"/>
    <property type="molecule type" value="Genomic_DNA"/>
</dbReference>
<dbReference type="GO" id="GO:0000139">
    <property type="term" value="C:Golgi membrane"/>
    <property type="evidence" value="ECO:0007669"/>
    <property type="project" value="TreeGrafter"/>
</dbReference>
<comment type="caution">
    <text evidence="12">The sequence shown here is derived from an EMBL/GenBank/DDBJ whole genome shotgun (WGS) entry which is preliminary data.</text>
</comment>
<proteinExistence type="inferred from homology"/>
<keyword evidence="3" id="KW-0159">Chromosome partition</keyword>
<dbReference type="SUPFAM" id="SSF55729">
    <property type="entry name" value="Acyl-CoA N-acyltransferases (Nat)"/>
    <property type="match status" value="1"/>
</dbReference>
<comment type="catalytic activity">
    <reaction evidence="10">
        <text>N-terminal L-methionyl-[transmembrane protein] + acetyl-CoA = N-terminal N(alpha)-acetyl-L-methionyl-[transmembrane protein] + CoA + H(+)</text>
        <dbReference type="Rhea" id="RHEA:50604"/>
        <dbReference type="Rhea" id="RHEA-COMP:12745"/>
        <dbReference type="Rhea" id="RHEA-COMP:12746"/>
        <dbReference type="ChEBI" id="CHEBI:15378"/>
        <dbReference type="ChEBI" id="CHEBI:57287"/>
        <dbReference type="ChEBI" id="CHEBI:57288"/>
        <dbReference type="ChEBI" id="CHEBI:64731"/>
        <dbReference type="ChEBI" id="CHEBI:133414"/>
        <dbReference type="EC" id="2.3.1.259"/>
    </reaction>
</comment>
<evidence type="ECO:0000313" key="13">
    <source>
        <dbReference type="Proteomes" id="UP001314263"/>
    </source>
</evidence>
<dbReference type="Proteomes" id="UP001314263">
    <property type="component" value="Unassembled WGS sequence"/>
</dbReference>
<dbReference type="PROSITE" id="PS51186">
    <property type="entry name" value="GNAT"/>
    <property type="match status" value="1"/>
</dbReference>
<dbReference type="Pfam" id="PF00583">
    <property type="entry name" value="Acetyltransf_1"/>
    <property type="match status" value="1"/>
</dbReference>
<accession>A0AAV1HXS9</accession>
<name>A0AAV1HXS9_9CHLO</name>
<evidence type="ECO:0000256" key="10">
    <source>
        <dbReference type="ARBA" id="ARBA00048848"/>
    </source>
</evidence>
<evidence type="ECO:0000256" key="3">
    <source>
        <dbReference type="ARBA" id="ARBA00022829"/>
    </source>
</evidence>
<dbReference type="EC" id="2.3.1.48" evidence="1"/>
<dbReference type="AlphaFoldDB" id="A0AAV1HXS9"/>
<keyword evidence="4" id="KW-0156">Chromatin regulator</keyword>
<reference evidence="12 13" key="1">
    <citation type="submission" date="2023-10" db="EMBL/GenBank/DDBJ databases">
        <authorList>
            <person name="Maclean D."/>
            <person name="Macfadyen A."/>
        </authorList>
    </citation>
    <scope>NUCLEOTIDE SEQUENCE [LARGE SCALE GENOMIC DNA]</scope>
</reference>
<dbReference type="GO" id="GO:0004402">
    <property type="term" value="F:histone acetyltransferase activity"/>
    <property type="evidence" value="ECO:0007669"/>
    <property type="project" value="TreeGrafter"/>
</dbReference>
<evidence type="ECO:0000313" key="12">
    <source>
        <dbReference type="EMBL" id="CAK0758483.1"/>
    </source>
</evidence>
<evidence type="ECO:0000259" key="11">
    <source>
        <dbReference type="PROSITE" id="PS51186"/>
    </source>
</evidence>
<protein>
    <recommendedName>
        <fullName evidence="8">N-alpha-acetyltransferase 60</fullName>
        <ecNumber evidence="7">2.3.1.259</ecNumber>
        <ecNumber evidence="1">2.3.1.48</ecNumber>
    </recommendedName>
</protein>